<dbReference type="Pfam" id="PF02348">
    <property type="entry name" value="CTP_transf_3"/>
    <property type="match status" value="1"/>
</dbReference>
<dbReference type="PANTHER" id="PTHR42866:SF1">
    <property type="entry name" value="SPORE COAT POLYSACCHARIDE BIOSYNTHESIS PROTEIN SPSF"/>
    <property type="match status" value="1"/>
</dbReference>
<dbReference type="CDD" id="cd02518">
    <property type="entry name" value="GT2_SpsF"/>
    <property type="match status" value="1"/>
</dbReference>
<sequence length="243" mass="28208">MRVAAIIQARMGSTRLPGKVLKKVLGKTLLEYQLERVGRASTIDETVVATTDNEKDNPIAELCERLSVPVYRGSEEDVLSRYYEAATLYHADVVVRLTSDCPLIDPEVIDKVTGTFLTNSDQYDYVSNTLQRTYPRGLDTEVLPFRVLEEAFHSADKKPYREHVTLYVYQHPEKYRLFNYGNHTNESEYRWTVDTEEDFELIKKILEELYNENDSFSWKDVLKVCKKNPRLVSINRGVRQKTV</sequence>
<dbReference type="GO" id="GO:0005829">
    <property type="term" value="C:cytosol"/>
    <property type="evidence" value="ECO:0007669"/>
    <property type="project" value="TreeGrafter"/>
</dbReference>
<dbReference type="Proteomes" id="UP000654670">
    <property type="component" value="Unassembled WGS sequence"/>
</dbReference>
<evidence type="ECO:0000313" key="2">
    <source>
        <dbReference type="Proteomes" id="UP000654670"/>
    </source>
</evidence>
<name>A0A917W121_9BACL</name>
<accession>A0A917W121</accession>
<dbReference type="PANTHER" id="PTHR42866">
    <property type="entry name" value="3-DEOXY-MANNO-OCTULOSONATE CYTIDYLYLTRANSFERASE"/>
    <property type="match status" value="1"/>
</dbReference>
<evidence type="ECO:0000313" key="1">
    <source>
        <dbReference type="EMBL" id="GGL54473.1"/>
    </source>
</evidence>
<keyword evidence="1" id="KW-0946">Virion</keyword>
<protein>
    <submittedName>
        <fullName evidence="1">Spore coat protein</fullName>
    </submittedName>
</protein>
<dbReference type="SUPFAM" id="SSF53448">
    <property type="entry name" value="Nucleotide-diphospho-sugar transferases"/>
    <property type="match status" value="1"/>
</dbReference>
<reference evidence="1" key="1">
    <citation type="journal article" date="2014" name="Int. J. Syst. Evol. Microbiol.">
        <title>Complete genome sequence of Corynebacterium casei LMG S-19264T (=DSM 44701T), isolated from a smear-ripened cheese.</title>
        <authorList>
            <consortium name="US DOE Joint Genome Institute (JGI-PGF)"/>
            <person name="Walter F."/>
            <person name="Albersmeier A."/>
            <person name="Kalinowski J."/>
            <person name="Ruckert C."/>
        </authorList>
    </citation>
    <scope>NUCLEOTIDE SEQUENCE</scope>
    <source>
        <strain evidence="1">JCM 15325</strain>
    </source>
</reference>
<comment type="caution">
    <text evidence="1">The sequence shown here is derived from an EMBL/GenBank/DDBJ whole genome shotgun (WGS) entry which is preliminary data.</text>
</comment>
<dbReference type="InterPro" id="IPR003329">
    <property type="entry name" value="Cytidylyl_trans"/>
</dbReference>
<dbReference type="EMBL" id="BMOK01000006">
    <property type="protein sequence ID" value="GGL54473.1"/>
    <property type="molecule type" value="Genomic_DNA"/>
</dbReference>
<reference evidence="1" key="2">
    <citation type="submission" date="2020-09" db="EMBL/GenBank/DDBJ databases">
        <authorList>
            <person name="Sun Q."/>
            <person name="Ohkuma M."/>
        </authorList>
    </citation>
    <scope>NUCLEOTIDE SEQUENCE</scope>
    <source>
        <strain evidence="1">JCM 15325</strain>
    </source>
</reference>
<keyword evidence="2" id="KW-1185">Reference proteome</keyword>
<proteinExistence type="predicted"/>
<dbReference type="RefSeq" id="WP_188802777.1">
    <property type="nucleotide sequence ID" value="NZ_BMOK01000006.1"/>
</dbReference>
<dbReference type="InterPro" id="IPR029044">
    <property type="entry name" value="Nucleotide-diphossugar_trans"/>
</dbReference>
<keyword evidence="1" id="KW-0167">Capsid protein</keyword>
<organism evidence="1 2">
    <name type="scientific">Sporolactobacillus putidus</name>
    <dbReference type="NCBI Taxonomy" id="492735"/>
    <lineage>
        <taxon>Bacteria</taxon>
        <taxon>Bacillati</taxon>
        <taxon>Bacillota</taxon>
        <taxon>Bacilli</taxon>
        <taxon>Bacillales</taxon>
        <taxon>Sporolactobacillaceae</taxon>
        <taxon>Sporolactobacillus</taxon>
    </lineage>
</organism>
<dbReference type="Gene3D" id="3.90.550.10">
    <property type="entry name" value="Spore Coat Polysaccharide Biosynthesis Protein SpsA, Chain A"/>
    <property type="match status" value="1"/>
</dbReference>
<gene>
    <name evidence="1" type="ORF">GCM10007968_18170</name>
</gene>
<dbReference type="AlphaFoldDB" id="A0A917W121"/>